<dbReference type="EMBL" id="KF901250">
    <property type="protein sequence ID" value="AIF24086.1"/>
    <property type="molecule type" value="Genomic_DNA"/>
</dbReference>
<dbReference type="Gene3D" id="3.30.870.10">
    <property type="entry name" value="Endonuclease Chain A"/>
    <property type="match status" value="1"/>
</dbReference>
<dbReference type="InterPro" id="IPR021586">
    <property type="entry name" value="Tscrpt_reg_TrmB_C"/>
</dbReference>
<dbReference type="PANTHER" id="PTHR34293:SF1">
    <property type="entry name" value="HTH-TYPE TRANSCRIPTIONAL REGULATOR TRMBL2"/>
    <property type="match status" value="1"/>
</dbReference>
<evidence type="ECO:0000256" key="1">
    <source>
        <dbReference type="ARBA" id="ARBA00007287"/>
    </source>
</evidence>
<dbReference type="PANTHER" id="PTHR34293">
    <property type="entry name" value="HTH-TYPE TRANSCRIPTIONAL REGULATOR TRMBL2"/>
    <property type="match status" value="1"/>
</dbReference>
<evidence type="ECO:0000259" key="3">
    <source>
        <dbReference type="Pfam" id="PF11495"/>
    </source>
</evidence>
<organism evidence="4">
    <name type="scientific">uncultured marine thaumarchaeote SAT1000_24_E05</name>
    <dbReference type="NCBI Taxonomy" id="1456397"/>
    <lineage>
        <taxon>Archaea</taxon>
        <taxon>Nitrososphaerota</taxon>
        <taxon>environmental samples</taxon>
    </lineage>
</organism>
<name>A0A075I5Y8_9ARCH</name>
<dbReference type="InterPro" id="IPR036390">
    <property type="entry name" value="WH_DNA-bd_sf"/>
</dbReference>
<dbReference type="Pfam" id="PF11495">
    <property type="entry name" value="Regulator_TrmB"/>
    <property type="match status" value="1"/>
</dbReference>
<comment type="similarity">
    <text evidence="1">Belongs to the transcriptional regulator TrmB family.</text>
</comment>
<accession>A0A075I5Y8</accession>
<proteinExistence type="inferred from homology"/>
<evidence type="ECO:0000259" key="2">
    <source>
        <dbReference type="Pfam" id="PF01978"/>
    </source>
</evidence>
<sequence length="264" mass="29522">MYDRKRVMMSVSDQTQKSLEEIGLAGYEIKAFTTLIKTGELTASNLSQQCGVAYSRIYDVLAELEKKGWVGSDKSRPTKYFAKSPNSALQTTKQRIEENFAKNEKIILGDLNPIYKKSGTLERPDIWVLTGTMNIATRILEMIETCREEVLIAIPKAGEELVKQALPKLRQLHDKGVKITILTSDRFDKNTIKGLTRLATVKIKKGLFGGGLISDKHNVVILLGPEISHSNASEIIAICTNHAELSGFAREYFEYLLKDVSKVK</sequence>
<dbReference type="Pfam" id="PF01978">
    <property type="entry name" value="TrmB"/>
    <property type="match status" value="1"/>
</dbReference>
<feature type="domain" description="Transcription regulator TrmB C-terminal" evidence="3">
    <location>
        <begin position="126"/>
        <end position="224"/>
    </location>
</feature>
<dbReference type="AlphaFoldDB" id="A0A075I5Y8"/>
<dbReference type="CDD" id="cd09124">
    <property type="entry name" value="PLDc_like_TrmB_middle"/>
    <property type="match status" value="1"/>
</dbReference>
<protein>
    <submittedName>
        <fullName evidence="4">Transcriptional regulator TrmB family</fullName>
    </submittedName>
</protein>
<dbReference type="InterPro" id="IPR051797">
    <property type="entry name" value="TrmB-like"/>
</dbReference>
<feature type="domain" description="Transcription regulator TrmB N-terminal" evidence="2">
    <location>
        <begin position="19"/>
        <end position="85"/>
    </location>
</feature>
<dbReference type="InterPro" id="IPR036388">
    <property type="entry name" value="WH-like_DNA-bd_sf"/>
</dbReference>
<dbReference type="InterPro" id="IPR002831">
    <property type="entry name" value="Tscrpt_reg_TrmB_N"/>
</dbReference>
<dbReference type="SUPFAM" id="SSF46785">
    <property type="entry name" value="Winged helix' DNA-binding domain"/>
    <property type="match status" value="1"/>
</dbReference>
<dbReference type="Gene3D" id="1.10.10.10">
    <property type="entry name" value="Winged helix-like DNA-binding domain superfamily/Winged helix DNA-binding domain"/>
    <property type="match status" value="1"/>
</dbReference>
<evidence type="ECO:0000313" key="4">
    <source>
        <dbReference type="EMBL" id="AIF24086.1"/>
    </source>
</evidence>
<reference evidence="4" key="1">
    <citation type="journal article" date="2014" name="Genome Biol. Evol.">
        <title>Pangenome evidence for extensive interdomain horizontal transfer affecting lineage core and shell genes in uncultured planktonic thaumarchaeota and euryarchaeota.</title>
        <authorList>
            <person name="Deschamps P."/>
            <person name="Zivanovic Y."/>
            <person name="Moreira D."/>
            <person name="Rodriguez-Valera F."/>
            <person name="Lopez-Garcia P."/>
        </authorList>
    </citation>
    <scope>NUCLEOTIDE SEQUENCE</scope>
</reference>